<evidence type="ECO:0000256" key="1">
    <source>
        <dbReference type="SAM" id="SignalP"/>
    </source>
</evidence>
<gene>
    <name evidence="2" type="ORF">GC097_00510</name>
</gene>
<evidence type="ECO:0000313" key="2">
    <source>
        <dbReference type="EMBL" id="NOU98508.1"/>
    </source>
</evidence>
<dbReference type="PROSITE" id="PS51257">
    <property type="entry name" value="PROKAR_LIPOPROTEIN"/>
    <property type="match status" value="1"/>
</dbReference>
<feature type="chain" id="PRO_5045814577" description="Lipoprotein" evidence="1">
    <location>
        <begin position="24"/>
        <end position="101"/>
    </location>
</feature>
<organism evidence="2 3">
    <name type="scientific">Paenibacillus planticolens</name>
    <dbReference type="NCBI Taxonomy" id="2654976"/>
    <lineage>
        <taxon>Bacteria</taxon>
        <taxon>Bacillati</taxon>
        <taxon>Bacillota</taxon>
        <taxon>Bacilli</taxon>
        <taxon>Bacillales</taxon>
        <taxon>Paenibacillaceae</taxon>
        <taxon>Paenibacillus</taxon>
    </lineage>
</organism>
<dbReference type="RefSeq" id="WP_171681404.1">
    <property type="nucleotide sequence ID" value="NZ_WHNZ01000007.1"/>
</dbReference>
<name>A0ABX1ZEI2_9BACL</name>
<evidence type="ECO:0008006" key="4">
    <source>
        <dbReference type="Google" id="ProtNLM"/>
    </source>
</evidence>
<sequence>MKKNQIIVISLASLILISGCSQATNQVSQTTPTSDNRQVSQKEPAIGMNALELSNSRWGMPNDIINTTTGGPANKTTASQKWVYSGYRYVYLENNVVTAIQ</sequence>
<keyword evidence="3" id="KW-1185">Reference proteome</keyword>
<keyword evidence="1" id="KW-0732">Signal</keyword>
<dbReference type="Proteomes" id="UP000618579">
    <property type="component" value="Unassembled WGS sequence"/>
</dbReference>
<proteinExistence type="predicted"/>
<feature type="signal peptide" evidence="1">
    <location>
        <begin position="1"/>
        <end position="23"/>
    </location>
</feature>
<reference evidence="2 3" key="1">
    <citation type="submission" date="2019-10" db="EMBL/GenBank/DDBJ databases">
        <title>Description of Paenibacillus pedi sp. nov.</title>
        <authorList>
            <person name="Carlier A."/>
            <person name="Qi S."/>
        </authorList>
    </citation>
    <scope>NUCLEOTIDE SEQUENCE [LARGE SCALE GENOMIC DNA]</scope>
    <source>
        <strain evidence="2 3">LMG 31457</strain>
    </source>
</reference>
<accession>A0ABX1ZEI2</accession>
<evidence type="ECO:0000313" key="3">
    <source>
        <dbReference type="Proteomes" id="UP000618579"/>
    </source>
</evidence>
<comment type="caution">
    <text evidence="2">The sequence shown here is derived from an EMBL/GenBank/DDBJ whole genome shotgun (WGS) entry which is preliminary data.</text>
</comment>
<dbReference type="EMBL" id="WHNZ01000007">
    <property type="protein sequence ID" value="NOU98508.1"/>
    <property type="molecule type" value="Genomic_DNA"/>
</dbReference>
<protein>
    <recommendedName>
        <fullName evidence="4">Lipoprotein</fullName>
    </recommendedName>
</protein>